<feature type="region of interest" description="Disordered" evidence="2">
    <location>
        <begin position="1"/>
        <end position="49"/>
    </location>
</feature>
<dbReference type="GO" id="GO:0062129">
    <property type="term" value="C:chitin-based extracellular matrix"/>
    <property type="evidence" value="ECO:0007669"/>
    <property type="project" value="TreeGrafter"/>
</dbReference>
<feature type="compositionally biased region" description="Low complexity" evidence="2">
    <location>
        <begin position="80"/>
        <end position="115"/>
    </location>
</feature>
<feature type="compositionally biased region" description="Polar residues" evidence="2">
    <location>
        <begin position="1"/>
        <end position="31"/>
    </location>
</feature>
<feature type="non-terminal residue" evidence="3">
    <location>
        <position position="1"/>
    </location>
</feature>
<dbReference type="EMBL" id="GEDC01027302">
    <property type="protein sequence ID" value="JAS09996.1"/>
    <property type="molecule type" value="Transcribed_RNA"/>
</dbReference>
<evidence type="ECO:0000313" key="3">
    <source>
        <dbReference type="EMBL" id="JAS09996.1"/>
    </source>
</evidence>
<feature type="compositionally biased region" description="Polar residues" evidence="2">
    <location>
        <begin position="319"/>
        <end position="330"/>
    </location>
</feature>
<evidence type="ECO:0000256" key="1">
    <source>
        <dbReference type="PROSITE-ProRule" id="PRU00497"/>
    </source>
</evidence>
<feature type="compositionally biased region" description="Polar residues" evidence="2">
    <location>
        <begin position="240"/>
        <end position="249"/>
    </location>
</feature>
<organism evidence="3">
    <name type="scientific">Clastoptera arizonana</name>
    <name type="common">Arizona spittle bug</name>
    <dbReference type="NCBI Taxonomy" id="38151"/>
    <lineage>
        <taxon>Eukaryota</taxon>
        <taxon>Metazoa</taxon>
        <taxon>Ecdysozoa</taxon>
        <taxon>Arthropoda</taxon>
        <taxon>Hexapoda</taxon>
        <taxon>Insecta</taxon>
        <taxon>Pterygota</taxon>
        <taxon>Neoptera</taxon>
        <taxon>Paraneoptera</taxon>
        <taxon>Hemiptera</taxon>
        <taxon>Auchenorrhyncha</taxon>
        <taxon>Cercopoidea</taxon>
        <taxon>Clastopteridae</taxon>
        <taxon>Clastoptera</taxon>
    </lineage>
</organism>
<dbReference type="GO" id="GO:0008010">
    <property type="term" value="F:structural constituent of chitin-based larval cuticle"/>
    <property type="evidence" value="ECO:0007669"/>
    <property type="project" value="TreeGrafter"/>
</dbReference>
<feature type="non-terminal residue" evidence="3">
    <location>
        <position position="367"/>
    </location>
</feature>
<dbReference type="PANTHER" id="PTHR10380:SF235">
    <property type="entry name" value="CUTICULAR PROTEIN 73D, ISOFORM B"/>
    <property type="match status" value="1"/>
</dbReference>
<gene>
    <name evidence="3" type="ORF">g.9535</name>
</gene>
<evidence type="ECO:0000256" key="2">
    <source>
        <dbReference type="SAM" id="MobiDB-lite"/>
    </source>
</evidence>
<accession>A0A1B6C921</accession>
<feature type="compositionally biased region" description="Polar residues" evidence="2">
    <location>
        <begin position="358"/>
        <end position="367"/>
    </location>
</feature>
<dbReference type="AlphaFoldDB" id="A0A1B6C921"/>
<protein>
    <submittedName>
        <fullName evidence="3">Uncharacterized protein</fullName>
    </submittedName>
</protein>
<dbReference type="InterPro" id="IPR050468">
    <property type="entry name" value="Cuticle_Struct_Prot"/>
</dbReference>
<proteinExistence type="predicted"/>
<feature type="region of interest" description="Disordered" evidence="2">
    <location>
        <begin position="224"/>
        <end position="261"/>
    </location>
</feature>
<dbReference type="InterPro" id="IPR000618">
    <property type="entry name" value="Insect_cuticle"/>
</dbReference>
<feature type="region of interest" description="Disordered" evidence="2">
    <location>
        <begin position="80"/>
        <end position="141"/>
    </location>
</feature>
<keyword evidence="1" id="KW-0193">Cuticle</keyword>
<feature type="region of interest" description="Disordered" evidence="2">
    <location>
        <begin position="298"/>
        <end position="367"/>
    </location>
</feature>
<sequence length="367" mass="37763">SGYSAANHGTASDGSSSGVASYNFGYSTQTHSRNEESDNSGNVKGSYSYVAGDGVERNVQYEAGKDKGFVVKGVSSKQVSGASSSGAAYSGSSSAAPYSGSSSAAVASEESGDASYNFGYDAETHSRNEESDPSGNVKGSYSYIGGDGIQRKVQYEAGAQSGFVVKGVSSTEVSGSAVTGHKSEDGLRRTVNYEAGAGKGFIAYGAHLPGAPSQIAPQTQYTASYNQVQSADEMGPSGDASYSFSYDTGDQSRQETSDAAGKVSGTYSFLGKEDGVRRTVTYQAGAQQGFVAQGAHLPSSQTYNASPQESEHLSSSSQTYNAAPQANQYLSSSQSAPSGDASYSFSYQTDDHSRQESSDASGNVQGT</sequence>
<dbReference type="Pfam" id="PF00379">
    <property type="entry name" value="Chitin_bind_4"/>
    <property type="match status" value="4"/>
</dbReference>
<name>A0A1B6C921_9HEMI</name>
<feature type="compositionally biased region" description="Low complexity" evidence="2">
    <location>
        <begin position="331"/>
        <end position="344"/>
    </location>
</feature>
<dbReference type="PROSITE" id="PS51155">
    <property type="entry name" value="CHIT_BIND_RR_2"/>
    <property type="match status" value="3"/>
</dbReference>
<reference evidence="3" key="1">
    <citation type="submission" date="2015-12" db="EMBL/GenBank/DDBJ databases">
        <title>De novo transcriptome assembly of four potential Pierce s Disease insect vectors from Arizona vineyards.</title>
        <authorList>
            <person name="Tassone E.E."/>
        </authorList>
    </citation>
    <scope>NUCLEOTIDE SEQUENCE</scope>
</reference>
<dbReference type="PANTHER" id="PTHR10380">
    <property type="entry name" value="CUTICLE PROTEIN"/>
    <property type="match status" value="1"/>
</dbReference>